<dbReference type="PANTHER" id="PTHR42948">
    <property type="entry name" value="TRANSPORTER"/>
    <property type="match status" value="1"/>
</dbReference>
<keyword evidence="2 6" id="KW-0813">Transport</keyword>
<reference evidence="8 9" key="1">
    <citation type="submission" date="2018-08" db="EMBL/GenBank/DDBJ databases">
        <authorList>
            <person name="Khan S.A."/>
        </authorList>
    </citation>
    <scope>NUCLEOTIDE SEQUENCE [LARGE SCALE GENOMIC DNA]</scope>
    <source>
        <strain evidence="8 9">GTF-13</strain>
    </source>
</reference>
<accession>A0A3P3VKS1</accession>
<reference evidence="8 9" key="2">
    <citation type="submission" date="2018-12" db="EMBL/GenBank/DDBJ databases">
        <title>Simiduia agarivorans gen. nov., sp. nov., a marine, agarolytic bacterium isolated from shallow coastal water from Keelung, Taiwan.</title>
        <authorList>
            <person name="Shieh W.Y."/>
        </authorList>
    </citation>
    <scope>NUCLEOTIDE SEQUENCE [LARGE SCALE GENOMIC DNA]</scope>
    <source>
        <strain evidence="8 9">GTF-13</strain>
    </source>
</reference>
<keyword evidence="9" id="KW-1185">Reference proteome</keyword>
<feature type="transmembrane region" description="Helical" evidence="7">
    <location>
        <begin position="45"/>
        <end position="69"/>
    </location>
</feature>
<feature type="transmembrane region" description="Helical" evidence="7">
    <location>
        <begin position="12"/>
        <end position="33"/>
    </location>
</feature>
<evidence type="ECO:0000256" key="1">
    <source>
        <dbReference type="ARBA" id="ARBA00004141"/>
    </source>
</evidence>
<dbReference type="NCBIfam" id="NF037979">
    <property type="entry name" value="Na_transp"/>
    <property type="match status" value="1"/>
</dbReference>
<dbReference type="InterPro" id="IPR037272">
    <property type="entry name" value="SNS_sf"/>
</dbReference>
<dbReference type="PRINTS" id="PR00176">
    <property type="entry name" value="NANEUSMPORT"/>
</dbReference>
<name>A0A3P3VKS1_9GAMM</name>
<keyword evidence="5 7" id="KW-0472">Membrane</keyword>
<dbReference type="PANTHER" id="PTHR42948:SF1">
    <property type="entry name" value="TRANSPORTER"/>
    <property type="match status" value="1"/>
</dbReference>
<evidence type="ECO:0000313" key="8">
    <source>
        <dbReference type="EMBL" id="RRJ83332.1"/>
    </source>
</evidence>
<gene>
    <name evidence="8" type="ORF">D0544_16050</name>
</gene>
<dbReference type="PROSITE" id="PS00610">
    <property type="entry name" value="NA_NEUROTRAN_SYMP_1"/>
    <property type="match status" value="1"/>
</dbReference>
<sequence length="461" mass="49447">MAENAPTVTETWATRWTFILAASGSAIGLGNIWKFPFITGENGGGAFVLVYLLCIAMVGIPIMMSEVLIGRHARHNPITAMGQLARESGASRLWGGVGWMGVLAGIMILSFYSVVAGWSLDYTVELFAGNFNGMSSDEVGVAFGEGLLQDVTKLTIWHTVFMVLTAIVVALGIHKGLENSVKLMMPALFVLLLAMLVYSATQTGHFGQGFNYLFDFDFSKLSWNAVLSAMGHAFFTLSLGMCAIMAYGAYMPKQASIGGTVITVAVLDTLVALIAGLVIFPIVFANGMEPSAGPGLLFVSLTSAFAQLPGGQFVGGVFFLLVSIAALSSSISLIEPSAAWVTERFNMGRVGAVTLLSLIVWVFGIACLLSLNVWSGAEYQLFGMGVFDLFDFLTANIMLPLGGMLIAIFAGWVMKRSVVLNELALKSLVRFNLWRSMVRVISPLAVFVVFVMTLYQKFSGA</sequence>
<evidence type="ECO:0000256" key="5">
    <source>
        <dbReference type="ARBA" id="ARBA00023136"/>
    </source>
</evidence>
<dbReference type="GO" id="GO:0016020">
    <property type="term" value="C:membrane"/>
    <property type="evidence" value="ECO:0007669"/>
    <property type="project" value="UniProtKB-SubCell"/>
</dbReference>
<dbReference type="AlphaFoldDB" id="A0A3P3VKS1"/>
<feature type="transmembrane region" description="Helical" evidence="7">
    <location>
        <begin position="183"/>
        <end position="201"/>
    </location>
</feature>
<evidence type="ECO:0000256" key="2">
    <source>
        <dbReference type="ARBA" id="ARBA00022448"/>
    </source>
</evidence>
<dbReference type="PROSITE" id="PS50267">
    <property type="entry name" value="NA_NEUROTRAN_SYMP_3"/>
    <property type="match status" value="1"/>
</dbReference>
<protein>
    <recommendedName>
        <fullName evidence="6">Transporter</fullName>
    </recommendedName>
</protein>
<evidence type="ECO:0000256" key="7">
    <source>
        <dbReference type="SAM" id="Phobius"/>
    </source>
</evidence>
<feature type="transmembrane region" description="Helical" evidence="7">
    <location>
        <begin position="436"/>
        <end position="455"/>
    </location>
</feature>
<feature type="transmembrane region" description="Helical" evidence="7">
    <location>
        <begin position="221"/>
        <end position="249"/>
    </location>
</feature>
<feature type="transmembrane region" description="Helical" evidence="7">
    <location>
        <begin position="90"/>
        <end position="112"/>
    </location>
</feature>
<dbReference type="EMBL" id="QWEZ01000002">
    <property type="protein sequence ID" value="RRJ83332.1"/>
    <property type="molecule type" value="Genomic_DNA"/>
</dbReference>
<dbReference type="GO" id="GO:0015293">
    <property type="term" value="F:symporter activity"/>
    <property type="evidence" value="ECO:0007669"/>
    <property type="project" value="UniProtKB-KW"/>
</dbReference>
<feature type="transmembrane region" description="Helical" evidence="7">
    <location>
        <begin position="355"/>
        <end position="377"/>
    </location>
</feature>
<organism evidence="8 9">
    <name type="scientific">Aestuariirhabdus litorea</name>
    <dbReference type="NCBI Taxonomy" id="2528527"/>
    <lineage>
        <taxon>Bacteria</taxon>
        <taxon>Pseudomonadati</taxon>
        <taxon>Pseudomonadota</taxon>
        <taxon>Gammaproteobacteria</taxon>
        <taxon>Oceanospirillales</taxon>
        <taxon>Aestuariirhabdaceae</taxon>
        <taxon>Aestuariirhabdus</taxon>
    </lineage>
</organism>
<feature type="transmembrane region" description="Helical" evidence="7">
    <location>
        <begin position="261"/>
        <end position="284"/>
    </location>
</feature>
<proteinExistence type="inferred from homology"/>
<dbReference type="InterPro" id="IPR000175">
    <property type="entry name" value="Na/ntran_symport"/>
</dbReference>
<keyword evidence="6" id="KW-0769">Symport</keyword>
<comment type="similarity">
    <text evidence="6">Belongs to the sodium:neurotransmitter symporter (SNF) (TC 2.A.22) family.</text>
</comment>
<comment type="caution">
    <text evidence="8">The sequence shown here is derived from an EMBL/GenBank/DDBJ whole genome shotgun (WGS) entry which is preliminary data.</text>
</comment>
<feature type="transmembrane region" description="Helical" evidence="7">
    <location>
        <begin position="313"/>
        <end position="334"/>
    </location>
</feature>
<keyword evidence="3 6" id="KW-0812">Transmembrane</keyword>
<dbReference type="CDD" id="cd10336">
    <property type="entry name" value="SLC6sbd_Tyt1-Like"/>
    <property type="match status" value="1"/>
</dbReference>
<comment type="subcellular location">
    <subcellularLocation>
        <location evidence="1">Membrane</location>
        <topology evidence="1">Multi-pass membrane protein</topology>
    </subcellularLocation>
</comment>
<evidence type="ECO:0000256" key="4">
    <source>
        <dbReference type="ARBA" id="ARBA00022989"/>
    </source>
</evidence>
<keyword evidence="4 7" id="KW-1133">Transmembrane helix</keyword>
<dbReference type="Pfam" id="PF00209">
    <property type="entry name" value="SNF"/>
    <property type="match status" value="2"/>
</dbReference>
<evidence type="ECO:0000256" key="3">
    <source>
        <dbReference type="ARBA" id="ARBA00022692"/>
    </source>
</evidence>
<feature type="transmembrane region" description="Helical" evidence="7">
    <location>
        <begin position="397"/>
        <end position="415"/>
    </location>
</feature>
<evidence type="ECO:0000313" key="9">
    <source>
        <dbReference type="Proteomes" id="UP000280792"/>
    </source>
</evidence>
<evidence type="ECO:0000256" key="6">
    <source>
        <dbReference type="RuleBase" id="RU003732"/>
    </source>
</evidence>
<dbReference type="SUPFAM" id="SSF161070">
    <property type="entry name" value="SNF-like"/>
    <property type="match status" value="1"/>
</dbReference>
<dbReference type="InterPro" id="IPR047218">
    <property type="entry name" value="YocR/YhdH-like"/>
</dbReference>
<dbReference type="Proteomes" id="UP000280792">
    <property type="component" value="Unassembled WGS sequence"/>
</dbReference>
<feature type="transmembrane region" description="Helical" evidence="7">
    <location>
        <begin position="154"/>
        <end position="171"/>
    </location>
</feature>